<dbReference type="OrthoDB" id="3265526at2759"/>
<keyword evidence="2" id="KW-0812">Transmembrane</keyword>
<keyword evidence="2" id="KW-0472">Membrane</keyword>
<dbReference type="EMBL" id="MCGR01000027">
    <property type="protein sequence ID" value="ORY79266.1"/>
    <property type="molecule type" value="Genomic_DNA"/>
</dbReference>
<reference evidence="3 4" key="1">
    <citation type="submission" date="2016-07" db="EMBL/GenBank/DDBJ databases">
        <title>Pervasive Adenine N6-methylation of Active Genes in Fungi.</title>
        <authorList>
            <consortium name="DOE Joint Genome Institute"/>
            <person name="Mondo S.J."/>
            <person name="Dannebaum R.O."/>
            <person name="Kuo R.C."/>
            <person name="Labutti K."/>
            <person name="Haridas S."/>
            <person name="Kuo A."/>
            <person name="Salamov A."/>
            <person name="Ahrendt S.R."/>
            <person name="Lipzen A."/>
            <person name="Sullivan W."/>
            <person name="Andreopoulos W.B."/>
            <person name="Clum A."/>
            <person name="Lindquist E."/>
            <person name="Daum C."/>
            <person name="Ramamoorthy G.K."/>
            <person name="Gryganskyi A."/>
            <person name="Culley D."/>
            <person name="Magnuson J.K."/>
            <person name="James T.Y."/>
            <person name="O'Malley M.A."/>
            <person name="Stajich J.E."/>
            <person name="Spatafora J.W."/>
            <person name="Visel A."/>
            <person name="Grigoriev I.V."/>
        </authorList>
    </citation>
    <scope>NUCLEOTIDE SEQUENCE [LARGE SCALE GENOMIC DNA]</scope>
    <source>
        <strain evidence="3 4">62-1032</strain>
    </source>
</reference>
<comment type="caution">
    <text evidence="3">The sequence shown here is derived from an EMBL/GenBank/DDBJ whole genome shotgun (WGS) entry which is preliminary data.</text>
</comment>
<organism evidence="3 4">
    <name type="scientific">Leucosporidium creatinivorum</name>
    <dbReference type="NCBI Taxonomy" id="106004"/>
    <lineage>
        <taxon>Eukaryota</taxon>
        <taxon>Fungi</taxon>
        <taxon>Dikarya</taxon>
        <taxon>Basidiomycota</taxon>
        <taxon>Pucciniomycotina</taxon>
        <taxon>Microbotryomycetes</taxon>
        <taxon>Leucosporidiales</taxon>
        <taxon>Leucosporidium</taxon>
    </lineage>
</organism>
<gene>
    <name evidence="3" type="ORF">BCR35DRAFT_304657</name>
</gene>
<keyword evidence="2" id="KW-1133">Transmembrane helix</keyword>
<keyword evidence="4" id="KW-1185">Reference proteome</keyword>
<proteinExistence type="predicted"/>
<feature type="region of interest" description="Disordered" evidence="1">
    <location>
        <begin position="285"/>
        <end position="320"/>
    </location>
</feature>
<protein>
    <submittedName>
        <fullName evidence="3">Uncharacterized protein</fullName>
    </submittedName>
</protein>
<name>A0A1Y2F7F0_9BASI</name>
<feature type="transmembrane region" description="Helical" evidence="2">
    <location>
        <begin position="65"/>
        <end position="86"/>
    </location>
</feature>
<evidence type="ECO:0000313" key="4">
    <source>
        <dbReference type="Proteomes" id="UP000193467"/>
    </source>
</evidence>
<evidence type="ECO:0000256" key="2">
    <source>
        <dbReference type="SAM" id="Phobius"/>
    </source>
</evidence>
<feature type="transmembrane region" description="Helical" evidence="2">
    <location>
        <begin position="170"/>
        <end position="191"/>
    </location>
</feature>
<feature type="transmembrane region" description="Helical" evidence="2">
    <location>
        <begin position="244"/>
        <end position="261"/>
    </location>
</feature>
<dbReference type="Proteomes" id="UP000193467">
    <property type="component" value="Unassembled WGS sequence"/>
</dbReference>
<dbReference type="InParanoid" id="A0A1Y2F7F0"/>
<accession>A0A1Y2F7F0</accession>
<feature type="transmembrane region" description="Helical" evidence="2">
    <location>
        <begin position="211"/>
        <end position="232"/>
    </location>
</feature>
<dbReference type="AlphaFoldDB" id="A0A1Y2F7F0"/>
<feature type="transmembrane region" description="Helical" evidence="2">
    <location>
        <begin position="30"/>
        <end position="53"/>
    </location>
</feature>
<sequence length="363" mass="40256">MPVNPELFNTLTGVEIASQSFSDAVVGPPVVGWTVELVLYGVVLSTTLAYVYSPLFAKDSRYIRMLLAAVIILETVQSGFNFYSLWHFSTLQHRDALSLWHLTEFDTMSTLFLGWEGALVQGFLATRVASLLVTQWHRHLLGSWLYVAYTVRLHEGRLHQMIPIRVAEAMWLWGTAAVALSITGGMINYVLKRPAGLAPADRGLRKVFRVASEIALPTTLAATVGAVLQYSLRRTHGGYNSSSAFFQPLCSFYALSLLTSLSTRNLTDNIVTSVATLWYAQPEEQGLPADDQRKSGGGGGGSLYETKRSAKAPLEADEEQLPPMEVLMTVARLRDVYMAQQQEEHTVGFTTPQPRPRMRADRE</sequence>
<evidence type="ECO:0000313" key="3">
    <source>
        <dbReference type="EMBL" id="ORY79266.1"/>
    </source>
</evidence>
<evidence type="ECO:0000256" key="1">
    <source>
        <dbReference type="SAM" id="MobiDB-lite"/>
    </source>
</evidence>
<feature type="region of interest" description="Disordered" evidence="1">
    <location>
        <begin position="341"/>
        <end position="363"/>
    </location>
</feature>